<keyword evidence="1" id="KW-0472">Membrane</keyword>
<gene>
    <name evidence="2" type="ORF">AM493_05680</name>
</gene>
<evidence type="ECO:0000313" key="3">
    <source>
        <dbReference type="Proteomes" id="UP000037755"/>
    </source>
</evidence>
<feature type="transmembrane region" description="Helical" evidence="1">
    <location>
        <begin position="130"/>
        <end position="157"/>
    </location>
</feature>
<keyword evidence="1" id="KW-0812">Transmembrane</keyword>
<dbReference type="AlphaFoldDB" id="A0A0M9VHH4"/>
<keyword evidence="3" id="KW-1185">Reference proteome</keyword>
<accession>A0A0M9VHH4</accession>
<feature type="transmembrane region" description="Helical" evidence="1">
    <location>
        <begin position="56"/>
        <end position="74"/>
    </location>
</feature>
<dbReference type="PATRIC" id="fig|1202724.3.peg.1176"/>
<proteinExistence type="predicted"/>
<dbReference type="Proteomes" id="UP000037755">
    <property type="component" value="Unassembled WGS sequence"/>
</dbReference>
<keyword evidence="1" id="KW-1133">Transmembrane helix</keyword>
<dbReference type="EMBL" id="LIYD01000005">
    <property type="protein sequence ID" value="KOS05579.1"/>
    <property type="molecule type" value="Genomic_DNA"/>
</dbReference>
<comment type="caution">
    <text evidence="2">The sequence shown here is derived from an EMBL/GenBank/DDBJ whole genome shotgun (WGS) entry which is preliminary data.</text>
</comment>
<feature type="transmembrane region" description="Helical" evidence="1">
    <location>
        <begin position="86"/>
        <end position="106"/>
    </location>
</feature>
<reference evidence="2" key="1">
    <citation type="submission" date="2015-08" db="EMBL/GenBank/DDBJ databases">
        <title>Whole genome sequence of Flavobacterium akiainvivens IK-1T, from decaying Wikstroemia oahuensis, an endemic Hawaiian shrub.</title>
        <authorList>
            <person name="Wan X."/>
            <person name="Hou S."/>
            <person name="Saito J."/>
            <person name="Donachie S."/>
        </authorList>
    </citation>
    <scope>NUCLEOTIDE SEQUENCE [LARGE SCALE GENOMIC DNA]</scope>
    <source>
        <strain evidence="2">IK-1</strain>
    </source>
</reference>
<evidence type="ECO:0000256" key="1">
    <source>
        <dbReference type="SAM" id="Phobius"/>
    </source>
</evidence>
<name>A0A0M9VHH4_9FLAO</name>
<sequence length="194" mass="21940">MLSTILLRYVYKNENETRVLILGIAGFLLLIFASMYTHTHYFGVLDARYLADFPQMFIWAENGIVVALLFVLYSGMARYINGSVSWLQVLGVVLISRVPFVLFTLLNIKGFISDILIINSVKLNNGIYDFLAFDVAAILLFVAIAVSVIATSVYLLYSGFTFTISLNRNKHKALFFMVLLVCEIVSRILIYLLL</sequence>
<evidence type="ECO:0000313" key="2">
    <source>
        <dbReference type="EMBL" id="KOS05579.1"/>
    </source>
</evidence>
<feature type="transmembrane region" description="Helical" evidence="1">
    <location>
        <begin position="173"/>
        <end position="193"/>
    </location>
</feature>
<organism evidence="2 3">
    <name type="scientific">Flavobacterium akiainvivens</name>
    <dbReference type="NCBI Taxonomy" id="1202724"/>
    <lineage>
        <taxon>Bacteria</taxon>
        <taxon>Pseudomonadati</taxon>
        <taxon>Bacteroidota</taxon>
        <taxon>Flavobacteriia</taxon>
        <taxon>Flavobacteriales</taxon>
        <taxon>Flavobacteriaceae</taxon>
        <taxon>Flavobacterium</taxon>
    </lineage>
</organism>
<dbReference type="STRING" id="1202724.AM493_05680"/>
<dbReference type="RefSeq" id="WP_054406781.1">
    <property type="nucleotide sequence ID" value="NZ_FOYA01000003.1"/>
</dbReference>
<protein>
    <recommendedName>
        <fullName evidence="4">Yip1 domain-containing protein</fullName>
    </recommendedName>
</protein>
<evidence type="ECO:0008006" key="4">
    <source>
        <dbReference type="Google" id="ProtNLM"/>
    </source>
</evidence>
<feature type="transmembrane region" description="Helical" evidence="1">
    <location>
        <begin position="20"/>
        <end position="36"/>
    </location>
</feature>